<sequence length="105" mass="11268">MEKVANAGFEIRFKEMAKLAQQVAIAFAQASKTQPVVQAARLCICRPICRRNLPHCQSPHAAAPLLEDGKLKLSRNVGAIAEKREAPSSAAQLDPRSPKAVPGTP</sequence>
<protein>
    <submittedName>
        <fullName evidence="2">Uncharacterized protein</fullName>
    </submittedName>
</protein>
<feature type="region of interest" description="Disordered" evidence="1">
    <location>
        <begin position="84"/>
        <end position="105"/>
    </location>
</feature>
<dbReference type="AlphaFoldDB" id="A0A512HDE3"/>
<proteinExistence type="predicted"/>
<evidence type="ECO:0000313" key="3">
    <source>
        <dbReference type="Proteomes" id="UP000321717"/>
    </source>
</evidence>
<evidence type="ECO:0000256" key="1">
    <source>
        <dbReference type="SAM" id="MobiDB-lite"/>
    </source>
</evidence>
<accession>A0A512HDE3</accession>
<reference evidence="2 3" key="1">
    <citation type="submission" date="2019-07" db="EMBL/GenBank/DDBJ databases">
        <title>Whole genome shotgun sequence of Rhizobium naphthalenivorans NBRC 107585.</title>
        <authorList>
            <person name="Hosoyama A."/>
            <person name="Uohara A."/>
            <person name="Ohji S."/>
            <person name="Ichikawa N."/>
        </authorList>
    </citation>
    <scope>NUCLEOTIDE SEQUENCE [LARGE SCALE GENOMIC DNA]</scope>
    <source>
        <strain evidence="2 3">NBRC 107585</strain>
    </source>
</reference>
<name>A0A512HDE3_9HYPH</name>
<organism evidence="2 3">
    <name type="scientific">Ciceribacter naphthalenivorans</name>
    <dbReference type="NCBI Taxonomy" id="1118451"/>
    <lineage>
        <taxon>Bacteria</taxon>
        <taxon>Pseudomonadati</taxon>
        <taxon>Pseudomonadota</taxon>
        <taxon>Alphaproteobacteria</taxon>
        <taxon>Hyphomicrobiales</taxon>
        <taxon>Rhizobiaceae</taxon>
        <taxon>Ciceribacter</taxon>
    </lineage>
</organism>
<dbReference type="Proteomes" id="UP000321717">
    <property type="component" value="Unassembled WGS sequence"/>
</dbReference>
<dbReference type="EMBL" id="BJZP01000002">
    <property type="protein sequence ID" value="GEO83471.1"/>
    <property type="molecule type" value="Genomic_DNA"/>
</dbReference>
<keyword evidence="3" id="KW-1185">Reference proteome</keyword>
<evidence type="ECO:0000313" key="2">
    <source>
        <dbReference type="EMBL" id="GEO83471.1"/>
    </source>
</evidence>
<gene>
    <name evidence="2" type="ORF">RNA01_04030</name>
</gene>
<comment type="caution">
    <text evidence="2">The sequence shown here is derived from an EMBL/GenBank/DDBJ whole genome shotgun (WGS) entry which is preliminary data.</text>
</comment>